<keyword evidence="1" id="KW-0175">Coiled coil</keyword>
<organism evidence="3 4">
    <name type="scientific">Steinernema glaseri</name>
    <dbReference type="NCBI Taxonomy" id="37863"/>
    <lineage>
        <taxon>Eukaryota</taxon>
        <taxon>Metazoa</taxon>
        <taxon>Ecdysozoa</taxon>
        <taxon>Nematoda</taxon>
        <taxon>Chromadorea</taxon>
        <taxon>Rhabditida</taxon>
        <taxon>Tylenchina</taxon>
        <taxon>Panagrolaimomorpha</taxon>
        <taxon>Strongyloidoidea</taxon>
        <taxon>Steinernematidae</taxon>
        <taxon>Steinernema</taxon>
    </lineage>
</organism>
<dbReference type="AlphaFoldDB" id="A0A1I7Z4A2"/>
<feature type="region of interest" description="Disordered" evidence="2">
    <location>
        <begin position="64"/>
        <end position="175"/>
    </location>
</feature>
<dbReference type="PANTHER" id="PTHR37960">
    <property type="entry name" value="PROTEIN CBG06493-RELATED"/>
    <property type="match status" value="1"/>
</dbReference>
<keyword evidence="3" id="KW-1185">Reference proteome</keyword>
<feature type="coiled-coil region" evidence="1">
    <location>
        <begin position="196"/>
        <end position="258"/>
    </location>
</feature>
<evidence type="ECO:0000256" key="2">
    <source>
        <dbReference type="SAM" id="MobiDB-lite"/>
    </source>
</evidence>
<accession>A0A1I7Z4A2</accession>
<evidence type="ECO:0000313" key="4">
    <source>
        <dbReference type="WBParaSite" id="L893_g22779.t1"/>
    </source>
</evidence>
<dbReference type="Proteomes" id="UP000095287">
    <property type="component" value="Unplaced"/>
</dbReference>
<name>A0A1I7Z4A2_9BILA</name>
<feature type="compositionally biased region" description="Basic and acidic residues" evidence="2">
    <location>
        <begin position="116"/>
        <end position="151"/>
    </location>
</feature>
<dbReference type="WBParaSite" id="L893_g22779.t1">
    <property type="protein sequence ID" value="L893_g22779.t1"/>
    <property type="gene ID" value="L893_g22779"/>
</dbReference>
<feature type="region of interest" description="Disordered" evidence="2">
    <location>
        <begin position="309"/>
        <end position="336"/>
    </location>
</feature>
<evidence type="ECO:0000256" key="1">
    <source>
        <dbReference type="SAM" id="Coils"/>
    </source>
</evidence>
<evidence type="ECO:0000313" key="3">
    <source>
        <dbReference type="Proteomes" id="UP000095287"/>
    </source>
</evidence>
<sequence length="441" mass="50970">MELGNDGWKEKQKLHAVFPLFELFNLTPMLRCSPRRLLTFSQCHNHKTMKNIFKLFRSSNKENDLNRTSAINQSKRGRQPLRSQNVYEDDDEPMNPYHAPSQPRRQRGPRSVAGGERLDDRYDRQANRSFESEYHYRDRPSKSRHDYERQSQKRSSKHHRNQKTSEYGSGEASPARYHHLMESESEAEEFAAFRDSKRVEQRIHQLHNEMKELKIENRRLTQDNHSANLKVLSQRDEIRELKARLKEARKELAIMKQMPPHFAHTQPHQPHQFARHSAAFDIPPPMPMNQSLFHPNMNSSMHGTIYRNGPPFGAPTQNYSPRAPSTSAAGAGESLANQSSHFVTTINTHQVNVDADDHDELKVYREPEESSEFNSVSCDESLAHAAEDMRSGTPEPIQFTPQISSSSLTLVEEEGLSENYIARAAMPQKRMDIKRSMSFNN</sequence>
<protein>
    <submittedName>
        <fullName evidence="4">CCDC92 domain-containing protein</fullName>
    </submittedName>
</protein>
<proteinExistence type="predicted"/>
<feature type="compositionally biased region" description="Polar residues" evidence="2">
    <location>
        <begin position="315"/>
        <end position="328"/>
    </location>
</feature>
<reference evidence="4" key="1">
    <citation type="submission" date="2016-11" db="UniProtKB">
        <authorList>
            <consortium name="WormBaseParasite"/>
        </authorList>
    </citation>
    <scope>IDENTIFICATION</scope>
</reference>
<feature type="compositionally biased region" description="Basic residues" evidence="2">
    <location>
        <begin position="152"/>
        <end position="162"/>
    </location>
</feature>
<dbReference type="PANTHER" id="PTHR37960:SF1">
    <property type="entry name" value="BZIP DOMAIN-CONTAINING PROTEIN"/>
    <property type="match status" value="1"/>
</dbReference>